<organism evidence="1 2">
    <name type="scientific">Pedobacter steynii</name>
    <dbReference type="NCBI Taxonomy" id="430522"/>
    <lineage>
        <taxon>Bacteria</taxon>
        <taxon>Pseudomonadati</taxon>
        <taxon>Bacteroidota</taxon>
        <taxon>Sphingobacteriia</taxon>
        <taxon>Sphingobacteriales</taxon>
        <taxon>Sphingobacteriaceae</taxon>
        <taxon>Pedobacter</taxon>
    </lineage>
</organism>
<dbReference type="OrthoDB" id="9791837at2"/>
<dbReference type="GO" id="GO:0004812">
    <property type="term" value="F:aminoacyl-tRNA ligase activity"/>
    <property type="evidence" value="ECO:0007669"/>
    <property type="project" value="UniProtKB-KW"/>
</dbReference>
<gene>
    <name evidence="1" type="ORF">SAMN05421820_11770</name>
</gene>
<dbReference type="Proteomes" id="UP000183200">
    <property type="component" value="Unassembled WGS sequence"/>
</dbReference>
<dbReference type="Gene3D" id="3.40.50.150">
    <property type="entry name" value="Vaccinia Virus protein VP39"/>
    <property type="match status" value="1"/>
</dbReference>
<proteinExistence type="predicted"/>
<reference evidence="2" key="1">
    <citation type="submission" date="2016-10" db="EMBL/GenBank/DDBJ databases">
        <authorList>
            <person name="Varghese N."/>
            <person name="Submissions S."/>
        </authorList>
    </citation>
    <scope>NUCLEOTIDE SEQUENCE [LARGE SCALE GENOMIC DNA]</scope>
    <source>
        <strain evidence="2">DSM 19110</strain>
    </source>
</reference>
<keyword evidence="1" id="KW-0030">Aminoacyl-tRNA synthetase</keyword>
<sequence length="196" mass="22607">MPFEIDKKGRWLNPSLEGHCFDRKLALALARFLKKNGQHHIVDLGCGPGWYVKILREKGLTATGYDGNPYTSDITAQILADGTCCEQLDLSRPVRFDQRFDTVLSLEVGEHIPEKYEQIYLDNLAKNVTQYVILSWAIVGQSGRGHVNCRNNEYVISQMQKRGFFFDKKVSAYFRERATLPWFKNTVMVFIRSHDQ</sequence>
<keyword evidence="1" id="KW-0436">Ligase</keyword>
<dbReference type="AlphaFoldDB" id="A0A1H0L7E7"/>
<evidence type="ECO:0000313" key="2">
    <source>
        <dbReference type="Proteomes" id="UP000183200"/>
    </source>
</evidence>
<dbReference type="RefSeq" id="WP_074612878.1">
    <property type="nucleotide sequence ID" value="NZ_FNGY01000017.1"/>
</dbReference>
<dbReference type="SUPFAM" id="SSF53335">
    <property type="entry name" value="S-adenosyl-L-methionine-dependent methyltransferases"/>
    <property type="match status" value="1"/>
</dbReference>
<evidence type="ECO:0000313" key="1">
    <source>
        <dbReference type="EMBL" id="SDO64002.1"/>
    </source>
</evidence>
<dbReference type="InterPro" id="IPR029063">
    <property type="entry name" value="SAM-dependent_MTases_sf"/>
</dbReference>
<protein>
    <submittedName>
        <fullName evidence="1">Tryptophanyl-tRNA synthetase</fullName>
    </submittedName>
</protein>
<name>A0A1H0L7E7_9SPHI</name>
<keyword evidence="2" id="KW-1185">Reference proteome</keyword>
<accession>A0A1H0L7E7</accession>
<dbReference type="EMBL" id="FNGY01000017">
    <property type="protein sequence ID" value="SDO64002.1"/>
    <property type="molecule type" value="Genomic_DNA"/>
</dbReference>
<dbReference type="Pfam" id="PF13489">
    <property type="entry name" value="Methyltransf_23"/>
    <property type="match status" value="1"/>
</dbReference>